<reference evidence="1 2" key="1">
    <citation type="journal article" date="2021" name="Front. Genet.">
        <title>Chromosome-Level Genome Assembly Reveals Significant Gene Expansion in the Toll and IMD Signaling Pathways of Dendrolimus kikuchii.</title>
        <authorList>
            <person name="Zhou J."/>
            <person name="Wu P."/>
            <person name="Xiong Z."/>
            <person name="Liu N."/>
            <person name="Zhao N."/>
            <person name="Ji M."/>
            <person name="Qiu Y."/>
            <person name="Yang B."/>
        </authorList>
    </citation>
    <scope>NUCLEOTIDE SEQUENCE [LARGE SCALE GENOMIC DNA]</scope>
    <source>
        <strain evidence="1">Ann1</strain>
    </source>
</reference>
<dbReference type="EMBL" id="CM034391">
    <property type="protein sequence ID" value="KAJ0181418.1"/>
    <property type="molecule type" value="Genomic_DNA"/>
</dbReference>
<gene>
    <name evidence="1" type="ORF">K1T71_003503</name>
</gene>
<name>A0ACC1DBW0_9NEOP</name>
<comment type="caution">
    <text evidence="1">The sequence shown here is derived from an EMBL/GenBank/DDBJ whole genome shotgun (WGS) entry which is preliminary data.</text>
</comment>
<evidence type="ECO:0000313" key="2">
    <source>
        <dbReference type="Proteomes" id="UP000824533"/>
    </source>
</evidence>
<sequence>MDTNIVSVYNTVLLQTNTFISNQFNMFTFILVSALLVAGGASANANPSGPAQMPNIVPAVAAKAADVQPRAIAIVIGKIFYEYRHLFEKLEFYNLQYEFWFCDCIGVKIVVDRFEVCGLSTLELINIDYVDNVLVVEVSVEKLTVNLDGAILDISVVGYPISICISGSIDFGIEKACITVEFLNYWDAIDVQVVLILSLCQSNLQAFIESLNLDISNIINDLIQILSNIANTTSILNSILSEFCGNILTSLLRGIFGIW</sequence>
<evidence type="ECO:0000313" key="1">
    <source>
        <dbReference type="EMBL" id="KAJ0181418.1"/>
    </source>
</evidence>
<keyword evidence="2" id="KW-1185">Reference proteome</keyword>
<proteinExistence type="predicted"/>
<organism evidence="1 2">
    <name type="scientific">Dendrolimus kikuchii</name>
    <dbReference type="NCBI Taxonomy" id="765133"/>
    <lineage>
        <taxon>Eukaryota</taxon>
        <taxon>Metazoa</taxon>
        <taxon>Ecdysozoa</taxon>
        <taxon>Arthropoda</taxon>
        <taxon>Hexapoda</taxon>
        <taxon>Insecta</taxon>
        <taxon>Pterygota</taxon>
        <taxon>Neoptera</taxon>
        <taxon>Endopterygota</taxon>
        <taxon>Lepidoptera</taxon>
        <taxon>Glossata</taxon>
        <taxon>Ditrysia</taxon>
        <taxon>Bombycoidea</taxon>
        <taxon>Lasiocampidae</taxon>
        <taxon>Dendrolimus</taxon>
    </lineage>
</organism>
<dbReference type="Proteomes" id="UP000824533">
    <property type="component" value="Linkage Group LG05"/>
</dbReference>
<protein>
    <submittedName>
        <fullName evidence="1">Uncharacterized protein</fullName>
    </submittedName>
</protein>
<accession>A0ACC1DBW0</accession>